<dbReference type="Gene3D" id="3.40.50.300">
    <property type="entry name" value="P-loop containing nucleotide triphosphate hydrolases"/>
    <property type="match status" value="1"/>
</dbReference>
<feature type="domain" description="ABC transporter" evidence="4">
    <location>
        <begin position="1"/>
        <end position="234"/>
    </location>
</feature>
<dbReference type="RefSeq" id="WP_245129894.1">
    <property type="nucleotide sequence ID" value="NZ_JALJEJ010000004.1"/>
</dbReference>
<dbReference type="InterPro" id="IPR027417">
    <property type="entry name" value="P-loop_NTPase"/>
</dbReference>
<dbReference type="PANTHER" id="PTHR42781">
    <property type="entry name" value="SPERMIDINE/PUTRESCINE IMPORT ATP-BINDING PROTEIN POTA"/>
    <property type="match status" value="1"/>
</dbReference>
<keyword evidence="6" id="KW-1185">Reference proteome</keyword>
<protein>
    <submittedName>
        <fullName evidence="5">ATP-binding cassette domain-containing protein</fullName>
    </submittedName>
</protein>
<dbReference type="SMART" id="SM00382">
    <property type="entry name" value="AAA"/>
    <property type="match status" value="1"/>
</dbReference>
<dbReference type="AlphaFoldDB" id="A0A9X1X2Q6"/>
<dbReference type="GO" id="GO:0005524">
    <property type="term" value="F:ATP binding"/>
    <property type="evidence" value="ECO:0007669"/>
    <property type="project" value="UniProtKB-KW"/>
</dbReference>
<evidence type="ECO:0000313" key="5">
    <source>
        <dbReference type="EMBL" id="MCJ8210054.1"/>
    </source>
</evidence>
<gene>
    <name evidence="5" type="ORF">MUY27_10065</name>
</gene>
<accession>A0A9X1X2Q6</accession>
<dbReference type="PROSITE" id="PS50893">
    <property type="entry name" value="ABC_TRANSPORTER_2"/>
    <property type="match status" value="1"/>
</dbReference>
<reference evidence="5" key="1">
    <citation type="submission" date="2022-04" db="EMBL/GenBank/DDBJ databases">
        <title>Mucilaginibacter sp. RS28 isolated from freshwater.</title>
        <authorList>
            <person name="Ko S.-R."/>
        </authorList>
    </citation>
    <scope>NUCLEOTIDE SEQUENCE</scope>
    <source>
        <strain evidence="5">RS28</strain>
    </source>
</reference>
<dbReference type="InterPro" id="IPR003593">
    <property type="entry name" value="AAA+_ATPase"/>
</dbReference>
<dbReference type="GO" id="GO:0016887">
    <property type="term" value="F:ATP hydrolysis activity"/>
    <property type="evidence" value="ECO:0007669"/>
    <property type="project" value="InterPro"/>
</dbReference>
<dbReference type="InterPro" id="IPR003439">
    <property type="entry name" value="ABC_transporter-like_ATP-bd"/>
</dbReference>
<name>A0A9X1X2Q6_9SPHI</name>
<sequence length="279" mass="30946">MIGIRIQKKLQLADQATELQVDINLPKGKITALSGKSGAGKTSLLKMIAGLMKPDEGLITSGDETWLDTSAGIDMPPQKRKLAFVFQDYALFPNMTVEGNLRYAAGKSVDEKLIRHLLEITQLSGFKKVKPLQLSGGQQQRLALARALAQQPDLLLMDEPLSALDLEARQQLQQELLLLHREFKFTAILVSHDISEISILASKVIQLANGRVAAFGTIEELFGSPDRNTLKLTGRVIGVEEQWLIVLVNQQVVRLKKQNQNYQLGESISVQINPDLLQY</sequence>
<evidence type="ECO:0000256" key="1">
    <source>
        <dbReference type="ARBA" id="ARBA00022448"/>
    </source>
</evidence>
<dbReference type="Pfam" id="PF00005">
    <property type="entry name" value="ABC_tran"/>
    <property type="match status" value="1"/>
</dbReference>
<dbReference type="InterPro" id="IPR017871">
    <property type="entry name" value="ABC_transporter-like_CS"/>
</dbReference>
<dbReference type="EMBL" id="JALJEJ010000004">
    <property type="protein sequence ID" value="MCJ8210054.1"/>
    <property type="molecule type" value="Genomic_DNA"/>
</dbReference>
<comment type="caution">
    <text evidence="5">The sequence shown here is derived from an EMBL/GenBank/DDBJ whole genome shotgun (WGS) entry which is preliminary data.</text>
</comment>
<dbReference type="SUPFAM" id="SSF52540">
    <property type="entry name" value="P-loop containing nucleoside triphosphate hydrolases"/>
    <property type="match status" value="1"/>
</dbReference>
<evidence type="ECO:0000259" key="4">
    <source>
        <dbReference type="PROSITE" id="PS50893"/>
    </source>
</evidence>
<evidence type="ECO:0000256" key="3">
    <source>
        <dbReference type="ARBA" id="ARBA00022840"/>
    </source>
</evidence>
<proteinExistence type="predicted"/>
<evidence type="ECO:0000256" key="2">
    <source>
        <dbReference type="ARBA" id="ARBA00022741"/>
    </source>
</evidence>
<keyword evidence="3 5" id="KW-0067">ATP-binding</keyword>
<organism evidence="5 6">
    <name type="scientific">Mucilaginibacter straminoryzae</name>
    <dbReference type="NCBI Taxonomy" id="2932774"/>
    <lineage>
        <taxon>Bacteria</taxon>
        <taxon>Pseudomonadati</taxon>
        <taxon>Bacteroidota</taxon>
        <taxon>Sphingobacteriia</taxon>
        <taxon>Sphingobacteriales</taxon>
        <taxon>Sphingobacteriaceae</taxon>
        <taxon>Mucilaginibacter</taxon>
    </lineage>
</organism>
<evidence type="ECO:0000313" key="6">
    <source>
        <dbReference type="Proteomes" id="UP001139450"/>
    </source>
</evidence>
<dbReference type="InterPro" id="IPR050093">
    <property type="entry name" value="ABC_SmlMolc_Importer"/>
</dbReference>
<dbReference type="PROSITE" id="PS00211">
    <property type="entry name" value="ABC_TRANSPORTER_1"/>
    <property type="match status" value="1"/>
</dbReference>
<keyword evidence="1" id="KW-0813">Transport</keyword>
<dbReference type="PANTHER" id="PTHR42781:SF4">
    <property type="entry name" value="SPERMIDINE_PUTRESCINE IMPORT ATP-BINDING PROTEIN POTA"/>
    <property type="match status" value="1"/>
</dbReference>
<keyword evidence="2" id="KW-0547">Nucleotide-binding</keyword>
<dbReference type="Proteomes" id="UP001139450">
    <property type="component" value="Unassembled WGS sequence"/>
</dbReference>